<sequence length="267" mass="30204">MGVSWLVILLKSYFCCVVMASLDLDGTLVAYRRPSEESDGEYYRDISSDGSSDFEVERGLKYERPHHLTSKSNVVQMDRLSLGDNNEQNLCQEGFSSDDGEGCSSQGGIVFEFFEQDPPYCREPLADKISDLACQFPDLLTLRSCDLLPASWISVAWYPIYRIPTGPTLQDLDACFLTYHSLSTPFKCLPGAQGQSWNSNIDRPLKLSLPSFGLASYKFKLSVWTPNGVCERQLASSLLQAADNWIRLLQVEHPDFRFFISHSTHWR</sequence>
<accession>U5CU42</accession>
<dbReference type="eggNOG" id="ENOG502QS06">
    <property type="taxonomic scope" value="Eukaryota"/>
</dbReference>
<keyword evidence="1" id="KW-0732">Signal</keyword>
<feature type="signal peptide" evidence="1">
    <location>
        <begin position="1"/>
        <end position="20"/>
    </location>
</feature>
<dbReference type="Proteomes" id="UP000017836">
    <property type="component" value="Unassembled WGS sequence"/>
</dbReference>
<keyword evidence="3" id="KW-1185">Reference proteome</keyword>
<dbReference type="PANTHER" id="PTHR31343:SF42">
    <property type="entry name" value="T15D22.8"/>
    <property type="match status" value="1"/>
</dbReference>
<proteinExistence type="predicted"/>
<evidence type="ECO:0000313" key="3">
    <source>
        <dbReference type="Proteomes" id="UP000017836"/>
    </source>
</evidence>
<reference evidence="3" key="1">
    <citation type="journal article" date="2013" name="Science">
        <title>The Amborella genome and the evolution of flowering plants.</title>
        <authorList>
            <consortium name="Amborella Genome Project"/>
        </authorList>
    </citation>
    <scope>NUCLEOTIDE SEQUENCE [LARGE SCALE GENOMIC DNA]</scope>
</reference>
<dbReference type="HOGENOM" id="CLU_035287_1_0_1"/>
<organism evidence="2 3">
    <name type="scientific">Amborella trichopoda</name>
    <dbReference type="NCBI Taxonomy" id="13333"/>
    <lineage>
        <taxon>Eukaryota</taxon>
        <taxon>Viridiplantae</taxon>
        <taxon>Streptophyta</taxon>
        <taxon>Embryophyta</taxon>
        <taxon>Tracheophyta</taxon>
        <taxon>Spermatophyta</taxon>
        <taxon>Magnoliopsida</taxon>
        <taxon>Amborellales</taxon>
        <taxon>Amborellaceae</taxon>
        <taxon>Amborella</taxon>
    </lineage>
</organism>
<name>U5CU42_AMBTC</name>
<feature type="chain" id="PRO_5004658336" evidence="1">
    <location>
        <begin position="21"/>
        <end position="267"/>
    </location>
</feature>
<dbReference type="Gramene" id="ERN16816">
    <property type="protein sequence ID" value="ERN16816"/>
    <property type="gene ID" value="AMTR_s00057p00105740"/>
</dbReference>
<dbReference type="AlphaFoldDB" id="U5CU42"/>
<dbReference type="PANTHER" id="PTHR31343">
    <property type="entry name" value="T15D22.8"/>
    <property type="match status" value="1"/>
</dbReference>
<protein>
    <submittedName>
        <fullName evidence="2">Uncharacterized protein</fullName>
    </submittedName>
</protein>
<evidence type="ECO:0000256" key="1">
    <source>
        <dbReference type="SAM" id="SignalP"/>
    </source>
</evidence>
<evidence type="ECO:0000313" key="2">
    <source>
        <dbReference type="EMBL" id="ERN16816.1"/>
    </source>
</evidence>
<dbReference type="InterPro" id="IPR008507">
    <property type="entry name" value="DUF789"/>
</dbReference>
<dbReference type="Pfam" id="PF05623">
    <property type="entry name" value="DUF789"/>
    <property type="match status" value="1"/>
</dbReference>
<dbReference type="OMA" id="GLWNQHS"/>
<gene>
    <name evidence="2" type="ORF">AMTR_s00057p00105740</name>
</gene>
<dbReference type="EMBL" id="KI392405">
    <property type="protein sequence ID" value="ERN16816.1"/>
    <property type="molecule type" value="Genomic_DNA"/>
</dbReference>